<reference evidence="17 18" key="1">
    <citation type="submission" date="2014-09" db="EMBL/GenBank/DDBJ databases">
        <title>Genome sequencing of Methyloceanibacter caenitepidi Gela4.</title>
        <authorList>
            <person name="Takeuchi M."/>
            <person name="Susumu S."/>
            <person name="Kamagata Y."/>
            <person name="Oshima K."/>
            <person name="Hattori M."/>
            <person name="Iwasaki W."/>
        </authorList>
    </citation>
    <scope>NUCLEOTIDE SEQUENCE [LARGE SCALE GENOMIC DNA]</scope>
    <source>
        <strain evidence="17 18">Gela4</strain>
    </source>
</reference>
<dbReference type="GO" id="GO:0000166">
    <property type="term" value="F:nucleotide binding"/>
    <property type="evidence" value="ECO:0007669"/>
    <property type="project" value="UniProtKB-KW"/>
</dbReference>
<feature type="domain" description="Phosphoribosyltransferase" evidence="16">
    <location>
        <begin position="13"/>
        <end position="163"/>
    </location>
</feature>
<evidence type="ECO:0000313" key="17">
    <source>
        <dbReference type="EMBL" id="BAQ15477.1"/>
    </source>
</evidence>
<dbReference type="Gene3D" id="3.40.50.2020">
    <property type="match status" value="1"/>
</dbReference>
<keyword evidence="18" id="KW-1185">Reference proteome</keyword>
<evidence type="ECO:0000256" key="9">
    <source>
        <dbReference type="ARBA" id="ARBA00022723"/>
    </source>
</evidence>
<evidence type="ECO:0000256" key="4">
    <source>
        <dbReference type="ARBA" id="ARBA00008391"/>
    </source>
</evidence>
<keyword evidence="10 15" id="KW-0660">Purine salvage</keyword>
<dbReference type="GO" id="GO:0032264">
    <property type="term" value="P:IMP salvage"/>
    <property type="evidence" value="ECO:0007669"/>
    <property type="project" value="UniProtKB-UniPathway"/>
</dbReference>
<comment type="pathway">
    <text evidence="3 15">Purine metabolism; IMP biosynthesis via salvage pathway; IMP from hypoxanthine: step 1/1.</text>
</comment>
<keyword evidence="11 15" id="KW-0547">Nucleotide-binding</keyword>
<evidence type="ECO:0000256" key="1">
    <source>
        <dbReference type="ARBA" id="ARBA00001946"/>
    </source>
</evidence>
<evidence type="ECO:0000256" key="8">
    <source>
        <dbReference type="ARBA" id="ARBA00022679"/>
    </source>
</evidence>
<dbReference type="NCBIfam" id="TIGR01203">
    <property type="entry name" value="HGPRTase"/>
    <property type="match status" value="1"/>
</dbReference>
<evidence type="ECO:0000256" key="3">
    <source>
        <dbReference type="ARBA" id="ARBA00004669"/>
    </source>
</evidence>
<dbReference type="PANTHER" id="PTHR43340">
    <property type="entry name" value="HYPOXANTHINE-GUANINE PHOSPHORIBOSYLTRANSFERASE"/>
    <property type="match status" value="1"/>
</dbReference>
<evidence type="ECO:0000256" key="10">
    <source>
        <dbReference type="ARBA" id="ARBA00022726"/>
    </source>
</evidence>
<dbReference type="EC" id="2.4.2.8" evidence="5 15"/>
<gene>
    <name evidence="17" type="ORF">GL4_0006</name>
</gene>
<evidence type="ECO:0000256" key="2">
    <source>
        <dbReference type="ARBA" id="ARBA00004496"/>
    </source>
</evidence>
<dbReference type="GO" id="GO:0005829">
    <property type="term" value="C:cytosol"/>
    <property type="evidence" value="ECO:0007669"/>
    <property type="project" value="TreeGrafter"/>
</dbReference>
<comment type="similarity">
    <text evidence="4 15">Belongs to the purine/pyrimidine phosphoribosyltransferase family.</text>
</comment>
<evidence type="ECO:0000256" key="13">
    <source>
        <dbReference type="ARBA" id="ARBA00048811"/>
    </source>
</evidence>
<dbReference type="SUPFAM" id="SSF53271">
    <property type="entry name" value="PRTase-like"/>
    <property type="match status" value="1"/>
</dbReference>
<dbReference type="PANTHER" id="PTHR43340:SF1">
    <property type="entry name" value="HYPOXANTHINE PHOSPHORIBOSYLTRANSFERASE"/>
    <property type="match status" value="1"/>
</dbReference>
<dbReference type="GO" id="GO:0052657">
    <property type="term" value="F:guanine phosphoribosyltransferase activity"/>
    <property type="evidence" value="ECO:0007669"/>
    <property type="project" value="RHEA"/>
</dbReference>
<dbReference type="GO" id="GO:0006166">
    <property type="term" value="P:purine ribonucleoside salvage"/>
    <property type="evidence" value="ECO:0007669"/>
    <property type="project" value="UniProtKB-KW"/>
</dbReference>
<comment type="catalytic activity">
    <reaction evidence="14">
        <text>IMP + diphosphate = hypoxanthine + 5-phospho-alpha-D-ribose 1-diphosphate</text>
        <dbReference type="Rhea" id="RHEA:17973"/>
        <dbReference type="ChEBI" id="CHEBI:17368"/>
        <dbReference type="ChEBI" id="CHEBI:33019"/>
        <dbReference type="ChEBI" id="CHEBI:58017"/>
        <dbReference type="ChEBI" id="CHEBI:58053"/>
        <dbReference type="EC" id="2.4.2.8"/>
    </reaction>
    <physiologicalReaction direction="right-to-left" evidence="14">
        <dbReference type="Rhea" id="RHEA:17975"/>
    </physiologicalReaction>
</comment>
<evidence type="ECO:0000259" key="16">
    <source>
        <dbReference type="Pfam" id="PF00156"/>
    </source>
</evidence>
<evidence type="ECO:0000256" key="11">
    <source>
        <dbReference type="ARBA" id="ARBA00022741"/>
    </source>
</evidence>
<keyword evidence="7 15" id="KW-0328">Glycosyltransferase</keyword>
<evidence type="ECO:0000256" key="12">
    <source>
        <dbReference type="ARBA" id="ARBA00022842"/>
    </source>
</evidence>
<dbReference type="GO" id="GO:0006178">
    <property type="term" value="P:guanine salvage"/>
    <property type="evidence" value="ECO:0007669"/>
    <property type="project" value="TreeGrafter"/>
</dbReference>
<dbReference type="InterPro" id="IPR050408">
    <property type="entry name" value="HGPRT"/>
</dbReference>
<dbReference type="Proteomes" id="UP000031643">
    <property type="component" value="Chromosome"/>
</dbReference>
<evidence type="ECO:0000256" key="7">
    <source>
        <dbReference type="ARBA" id="ARBA00022676"/>
    </source>
</evidence>
<comment type="subcellular location">
    <subcellularLocation>
        <location evidence="2 15">Cytoplasm</location>
    </subcellularLocation>
</comment>
<dbReference type="InterPro" id="IPR029057">
    <property type="entry name" value="PRTase-like"/>
</dbReference>
<dbReference type="AlphaFoldDB" id="A0A0A8JYR0"/>
<keyword evidence="8 15" id="KW-0808">Transferase</keyword>
<dbReference type="EMBL" id="AP014648">
    <property type="protein sequence ID" value="BAQ15477.1"/>
    <property type="molecule type" value="Genomic_DNA"/>
</dbReference>
<keyword evidence="12 15" id="KW-0460">Magnesium</keyword>
<dbReference type="InterPro" id="IPR005904">
    <property type="entry name" value="Hxn_phspho_trans"/>
</dbReference>
<evidence type="ECO:0000256" key="15">
    <source>
        <dbReference type="RuleBase" id="RU364099"/>
    </source>
</evidence>
<dbReference type="InterPro" id="IPR000836">
    <property type="entry name" value="PRTase_dom"/>
</dbReference>
<keyword evidence="9 15" id="KW-0479">Metal-binding</keyword>
<dbReference type="GO" id="GO:0004422">
    <property type="term" value="F:hypoxanthine phosphoribosyltransferase activity"/>
    <property type="evidence" value="ECO:0007669"/>
    <property type="project" value="InterPro"/>
</dbReference>
<accession>A0A0A8JYR0</accession>
<evidence type="ECO:0000256" key="14">
    <source>
        <dbReference type="ARBA" id="ARBA00049402"/>
    </source>
</evidence>
<dbReference type="HOGENOM" id="CLU_073615_0_1_5"/>
<dbReference type="RefSeq" id="WP_045363224.1">
    <property type="nucleotide sequence ID" value="NZ_AP014648.1"/>
</dbReference>
<dbReference type="KEGG" id="mcg:GL4_0006"/>
<dbReference type="UniPathway" id="UPA00591">
    <property type="reaction ID" value="UER00648"/>
</dbReference>
<name>A0A0A8JYR0_9HYPH</name>
<dbReference type="Pfam" id="PF00156">
    <property type="entry name" value="Pribosyltran"/>
    <property type="match status" value="1"/>
</dbReference>
<dbReference type="STRING" id="1384459.GL4_0006"/>
<organism evidence="17 18">
    <name type="scientific">Methyloceanibacter caenitepidi</name>
    <dbReference type="NCBI Taxonomy" id="1384459"/>
    <lineage>
        <taxon>Bacteria</taxon>
        <taxon>Pseudomonadati</taxon>
        <taxon>Pseudomonadota</taxon>
        <taxon>Alphaproteobacteria</taxon>
        <taxon>Hyphomicrobiales</taxon>
        <taxon>Hyphomicrobiaceae</taxon>
        <taxon>Methyloceanibacter</taxon>
    </lineage>
</organism>
<evidence type="ECO:0000256" key="5">
    <source>
        <dbReference type="ARBA" id="ARBA00011895"/>
    </source>
</evidence>
<sequence>MAEPPASHPIAVLYSAQTIAARIDALAVGIAERQLQAPLVVAVLKGSFIFVADLIRALHAHGLTPEIDFIFLASYGSGTEGGAVEILRDVESDIAGRDVVIVDDILDSGRTLLFAKERLRAKGARNVLSCVLLDKKARRTEMVTADFIGFECPDRFVVGYGMDLGNRYRELPFIGTIEAAG</sequence>
<dbReference type="GO" id="GO:0032263">
    <property type="term" value="P:GMP salvage"/>
    <property type="evidence" value="ECO:0007669"/>
    <property type="project" value="TreeGrafter"/>
</dbReference>
<evidence type="ECO:0000313" key="18">
    <source>
        <dbReference type="Proteomes" id="UP000031643"/>
    </source>
</evidence>
<keyword evidence="6 15" id="KW-0963">Cytoplasm</keyword>
<proteinExistence type="inferred from homology"/>
<evidence type="ECO:0000256" key="6">
    <source>
        <dbReference type="ARBA" id="ARBA00022490"/>
    </source>
</evidence>
<protein>
    <recommendedName>
        <fullName evidence="5 15">Hypoxanthine phosphoribosyltransferase</fullName>
        <ecNumber evidence="5 15">2.4.2.8</ecNumber>
    </recommendedName>
</protein>
<comment type="cofactor">
    <cofactor evidence="1 15">
        <name>Mg(2+)</name>
        <dbReference type="ChEBI" id="CHEBI:18420"/>
    </cofactor>
</comment>
<comment type="catalytic activity">
    <reaction evidence="13">
        <text>GMP + diphosphate = guanine + 5-phospho-alpha-D-ribose 1-diphosphate</text>
        <dbReference type="Rhea" id="RHEA:25424"/>
        <dbReference type="ChEBI" id="CHEBI:16235"/>
        <dbReference type="ChEBI" id="CHEBI:33019"/>
        <dbReference type="ChEBI" id="CHEBI:58017"/>
        <dbReference type="ChEBI" id="CHEBI:58115"/>
        <dbReference type="EC" id="2.4.2.8"/>
    </reaction>
    <physiologicalReaction direction="right-to-left" evidence="13">
        <dbReference type="Rhea" id="RHEA:25426"/>
    </physiologicalReaction>
</comment>
<dbReference type="GO" id="GO:0000287">
    <property type="term" value="F:magnesium ion binding"/>
    <property type="evidence" value="ECO:0007669"/>
    <property type="project" value="TreeGrafter"/>
</dbReference>
<dbReference type="GO" id="GO:0046100">
    <property type="term" value="P:hypoxanthine metabolic process"/>
    <property type="evidence" value="ECO:0007669"/>
    <property type="project" value="TreeGrafter"/>
</dbReference>
<dbReference type="OrthoDB" id="9802824at2"/>
<dbReference type="CDD" id="cd06223">
    <property type="entry name" value="PRTases_typeI"/>
    <property type="match status" value="1"/>
</dbReference>